<evidence type="ECO:0000313" key="7">
    <source>
        <dbReference type="EMBL" id="JAR94704.1"/>
    </source>
</evidence>
<dbReference type="PANTHER" id="PTHR13234">
    <property type="entry name" value="GAMMA-INTERFERON INDUCIBLE LYSOSOMAL THIOL REDUCTASE GILT"/>
    <property type="match status" value="1"/>
</dbReference>
<evidence type="ECO:0000256" key="1">
    <source>
        <dbReference type="ARBA" id="ARBA00004613"/>
    </source>
</evidence>
<keyword evidence="3" id="KW-0964">Secreted</keyword>
<accession>A0A147BV84</accession>
<dbReference type="InterPro" id="IPR004911">
    <property type="entry name" value="Interferon-induced_GILT"/>
</dbReference>
<dbReference type="AlphaFoldDB" id="A0A147BV84"/>
<dbReference type="EMBL" id="GEGO01000700">
    <property type="protein sequence ID" value="JAR94704.1"/>
    <property type="molecule type" value="Transcribed_RNA"/>
</dbReference>
<dbReference type="PANTHER" id="PTHR13234:SF8">
    <property type="entry name" value="GAMMA-INTERFERON-INDUCIBLE LYSOSOMAL THIOL REDUCTASE"/>
    <property type="match status" value="1"/>
</dbReference>
<dbReference type="GO" id="GO:0016671">
    <property type="term" value="F:oxidoreductase activity, acting on a sulfur group of donors, disulfide as acceptor"/>
    <property type="evidence" value="ECO:0007669"/>
    <property type="project" value="InterPro"/>
</dbReference>
<evidence type="ECO:0000256" key="2">
    <source>
        <dbReference type="ARBA" id="ARBA00005679"/>
    </source>
</evidence>
<protein>
    <submittedName>
        <fullName evidence="7">Putative gamma-interferon inducible lysosomal thiol reductase</fullName>
    </submittedName>
</protein>
<feature type="region of interest" description="Disordered" evidence="6">
    <location>
        <begin position="59"/>
        <end position="177"/>
    </location>
</feature>
<sequence>MVMKIRYGKLEKFTIFVALFIVCLAPFLIRRVYVGELSITGFQYNRTLNDSAQDDGFNENLGTKLGKDFPSHKKKDDKGNQPDLSDSGHEHRNEGVGNNKAGESVTAAITTIPPKKTPEGGIHVTTTRKAEPSSTKTVIPVNSTRKTKPGAGKPSTPKKYPKTTGKPKEPGNKGNRTVSVDVEVKKVELVVIYESLCPYSRRLVYSQLRPTYTQLASYINLTLLPFGKAHVRTVPDGAGRNITKISCQHGESECVGNKIETCVLRVVKQTVTAVKIVACMSENSSPHTAGENCATAFGVQCSLIDTCFKEHGEEYVLQVAATTLKFKSDVTRVPIVVMNGKQGNYVDYHAQHDMIVIVCNEIRALGNEEPKVCQDERRQRRRRKR</sequence>
<evidence type="ECO:0000256" key="3">
    <source>
        <dbReference type="ARBA" id="ARBA00022525"/>
    </source>
</evidence>
<feature type="compositionally biased region" description="Basic and acidic residues" evidence="6">
    <location>
        <begin position="65"/>
        <end position="94"/>
    </location>
</feature>
<evidence type="ECO:0000256" key="6">
    <source>
        <dbReference type="SAM" id="MobiDB-lite"/>
    </source>
</evidence>
<dbReference type="Pfam" id="PF03227">
    <property type="entry name" value="GILT"/>
    <property type="match status" value="1"/>
</dbReference>
<feature type="compositionally biased region" description="Low complexity" evidence="6">
    <location>
        <begin position="152"/>
        <end position="164"/>
    </location>
</feature>
<dbReference type="GO" id="GO:0005576">
    <property type="term" value="C:extracellular region"/>
    <property type="evidence" value="ECO:0007669"/>
    <property type="project" value="UniProtKB-SubCell"/>
</dbReference>
<evidence type="ECO:0000256" key="5">
    <source>
        <dbReference type="ARBA" id="ARBA00023180"/>
    </source>
</evidence>
<comment type="subcellular location">
    <subcellularLocation>
        <location evidence="1">Secreted</location>
    </subcellularLocation>
</comment>
<keyword evidence="4" id="KW-0732">Signal</keyword>
<reference evidence="7" key="1">
    <citation type="journal article" date="2018" name="PLoS Negl. Trop. Dis.">
        <title>Sialome diversity of ticks revealed by RNAseq of single tick salivary glands.</title>
        <authorList>
            <person name="Perner J."/>
            <person name="Kropackova S."/>
            <person name="Kopacek P."/>
            <person name="Ribeiro J.M."/>
        </authorList>
    </citation>
    <scope>NUCLEOTIDE SEQUENCE</scope>
    <source>
        <strain evidence="7">Siblings of single egg batch collected in Ceske Budejovice</strain>
        <tissue evidence="7">Salivary glands</tissue>
    </source>
</reference>
<proteinExistence type="inferred from homology"/>
<feature type="compositionally biased region" description="Polar residues" evidence="6">
    <location>
        <begin position="124"/>
        <end position="144"/>
    </location>
</feature>
<name>A0A147BV84_IXORI</name>
<keyword evidence="5" id="KW-0325">Glycoprotein</keyword>
<comment type="similarity">
    <text evidence="2">Belongs to the GILT family.</text>
</comment>
<organism evidence="7">
    <name type="scientific">Ixodes ricinus</name>
    <name type="common">Common tick</name>
    <name type="synonym">Acarus ricinus</name>
    <dbReference type="NCBI Taxonomy" id="34613"/>
    <lineage>
        <taxon>Eukaryota</taxon>
        <taxon>Metazoa</taxon>
        <taxon>Ecdysozoa</taxon>
        <taxon>Arthropoda</taxon>
        <taxon>Chelicerata</taxon>
        <taxon>Arachnida</taxon>
        <taxon>Acari</taxon>
        <taxon>Parasitiformes</taxon>
        <taxon>Ixodida</taxon>
        <taxon>Ixodoidea</taxon>
        <taxon>Ixodidae</taxon>
        <taxon>Ixodinae</taxon>
        <taxon>Ixodes</taxon>
    </lineage>
</organism>
<evidence type="ECO:0000256" key="4">
    <source>
        <dbReference type="ARBA" id="ARBA00022729"/>
    </source>
</evidence>